<protein>
    <submittedName>
        <fullName evidence="1">6-bladed beta-propeller</fullName>
    </submittedName>
</protein>
<dbReference type="Proteomes" id="UP000886740">
    <property type="component" value="Unassembled WGS sequence"/>
</dbReference>
<dbReference type="Gene3D" id="2.120.10.30">
    <property type="entry name" value="TolB, C-terminal domain"/>
    <property type="match status" value="1"/>
</dbReference>
<accession>A0A9D1X8N4</accession>
<evidence type="ECO:0000313" key="1">
    <source>
        <dbReference type="EMBL" id="HIX74749.1"/>
    </source>
</evidence>
<sequence length="375" mass="43182">MGRVFIFGFLILVLSACSSYKEDELVVFDTEASYPEREILLSEVCDVTYVPLDNVEVVGGRPRLVTDQFIIYSNRESDLLFFDRQGRFVRKFNHRGSGPGEYAYIGKVIYDAASDCLVVAYNNKILYYTMSGEFLREQTLDSFVFVSDVKDYSSDRLLINNLHSLTSAYLMIDKASGKVVDSIGVVAEQAISPYVQVDLRNNMRYVYMPSYYNMVRSHDGLLINNISADTFYLLSAEKVLRPYLVRRPSVQDQTYPYFVNAWVETNLGYFLSTVERKFDAESQEGFEQAYYMIEEESLKIYRVHLVNDEIEGYEIHLDPEVIDRSVNASWGFLSLPAEELVAARDEGRIQSPELAEIVRGMDEEDNPVLMFMRFK</sequence>
<reference evidence="1" key="2">
    <citation type="submission" date="2021-04" db="EMBL/GenBank/DDBJ databases">
        <authorList>
            <person name="Gilroy R."/>
        </authorList>
    </citation>
    <scope>NUCLEOTIDE SEQUENCE</scope>
    <source>
        <strain evidence="1">ChiGjej6B6-14162</strain>
    </source>
</reference>
<dbReference type="Pfam" id="PF17170">
    <property type="entry name" value="DUF5128"/>
    <property type="match status" value="1"/>
</dbReference>
<dbReference type="PROSITE" id="PS51257">
    <property type="entry name" value="PROKAR_LIPOPROTEIN"/>
    <property type="match status" value="1"/>
</dbReference>
<reference evidence="1" key="1">
    <citation type="journal article" date="2021" name="PeerJ">
        <title>Extensive microbial diversity within the chicken gut microbiome revealed by metagenomics and culture.</title>
        <authorList>
            <person name="Gilroy R."/>
            <person name="Ravi A."/>
            <person name="Getino M."/>
            <person name="Pursley I."/>
            <person name="Horton D.L."/>
            <person name="Alikhan N.F."/>
            <person name="Baker D."/>
            <person name="Gharbi K."/>
            <person name="Hall N."/>
            <person name="Watson M."/>
            <person name="Adriaenssens E.M."/>
            <person name="Foster-Nyarko E."/>
            <person name="Jarju S."/>
            <person name="Secka A."/>
            <person name="Antonio M."/>
            <person name="Oren A."/>
            <person name="Chaudhuri R.R."/>
            <person name="La Ragione R."/>
            <person name="Hildebrand F."/>
            <person name="Pallen M.J."/>
        </authorList>
    </citation>
    <scope>NUCLEOTIDE SEQUENCE</scope>
    <source>
        <strain evidence="1">ChiGjej6B6-14162</strain>
    </source>
</reference>
<comment type="caution">
    <text evidence="1">The sequence shown here is derived from an EMBL/GenBank/DDBJ whole genome shotgun (WGS) entry which is preliminary data.</text>
</comment>
<dbReference type="EMBL" id="DXEL01000048">
    <property type="protein sequence ID" value="HIX74749.1"/>
    <property type="molecule type" value="Genomic_DNA"/>
</dbReference>
<dbReference type="InterPro" id="IPR011042">
    <property type="entry name" value="6-blade_b-propeller_TolB-like"/>
</dbReference>
<dbReference type="AlphaFoldDB" id="A0A9D1X8N4"/>
<gene>
    <name evidence="1" type="ORF">H9977_06935</name>
</gene>
<name>A0A9D1X8N4_9BACT</name>
<proteinExistence type="predicted"/>
<organism evidence="1 2">
    <name type="scientific">Candidatus Parabacteroides intestinipullorum</name>
    <dbReference type="NCBI Taxonomy" id="2838723"/>
    <lineage>
        <taxon>Bacteria</taxon>
        <taxon>Pseudomonadati</taxon>
        <taxon>Bacteroidota</taxon>
        <taxon>Bacteroidia</taxon>
        <taxon>Bacteroidales</taxon>
        <taxon>Tannerellaceae</taxon>
        <taxon>Parabacteroides</taxon>
    </lineage>
</organism>
<evidence type="ECO:0000313" key="2">
    <source>
        <dbReference type="Proteomes" id="UP000886740"/>
    </source>
</evidence>